<reference evidence="7" key="1">
    <citation type="submission" date="2025-08" db="UniProtKB">
        <authorList>
            <consortium name="RefSeq"/>
        </authorList>
    </citation>
    <scope>IDENTIFICATION</scope>
</reference>
<dbReference type="OrthoDB" id="2019149at2759"/>
<dbReference type="InterPro" id="IPR000070">
    <property type="entry name" value="Pectinesterase_cat"/>
</dbReference>
<feature type="domain" description="Pectinesterase catalytic" evidence="6">
    <location>
        <begin position="2"/>
        <end position="138"/>
    </location>
</feature>
<sequence length="138" mass="15395">MAAVSAAPNNSVTYYYIKIKQGTYNEYVQIESWKTNIVFIGEGMDKTIISGDKSYGAGIGTMYTATVGVNGQGFVAQGITFRNIAGPKMLQAVALRAEADFLTFYQCRFEGYQDTLYTKYGRQFYRDCDILGTIDFIC</sequence>
<evidence type="ECO:0000256" key="2">
    <source>
        <dbReference type="ARBA" id="ARBA00022801"/>
    </source>
</evidence>
<accession>A0A1S3Y5K4</accession>
<dbReference type="KEGG" id="nta:107772452"/>
<evidence type="ECO:0000313" key="7">
    <source>
        <dbReference type="RefSeq" id="XP_016447446.1"/>
    </source>
</evidence>
<dbReference type="AlphaFoldDB" id="A0A1S3Y5K4"/>
<dbReference type="SMR" id="A0A1S3Y5K4"/>
<feature type="non-terminal residue" evidence="7">
    <location>
        <position position="138"/>
    </location>
</feature>
<dbReference type="PANTHER" id="PTHR31707">
    <property type="entry name" value="PECTINESTERASE"/>
    <property type="match status" value="1"/>
</dbReference>
<dbReference type="UniPathway" id="UPA00545">
    <property type="reaction ID" value="UER00823"/>
</dbReference>
<dbReference type="GO" id="GO:0030599">
    <property type="term" value="F:pectinesterase activity"/>
    <property type="evidence" value="ECO:0007669"/>
    <property type="project" value="UniProtKB-EC"/>
</dbReference>
<protein>
    <submittedName>
        <fullName evidence="7">Pectinesterase-like</fullName>
    </submittedName>
</protein>
<dbReference type="STRING" id="4097.A0A1S3Y5K4"/>
<dbReference type="GO" id="GO:0045490">
    <property type="term" value="P:pectin catabolic process"/>
    <property type="evidence" value="ECO:0007669"/>
    <property type="project" value="UniProtKB-UniPathway"/>
</dbReference>
<evidence type="ECO:0000256" key="3">
    <source>
        <dbReference type="ARBA" id="ARBA00023085"/>
    </source>
</evidence>
<comment type="pathway">
    <text evidence="1">Glycan metabolism; pectin degradation; 2-dehydro-3-deoxy-D-gluconate from pectin: step 1/5.</text>
</comment>
<dbReference type="RefSeq" id="XP_016447446.1">
    <property type="nucleotide sequence ID" value="XM_016591960.1"/>
</dbReference>
<dbReference type="Pfam" id="PF01095">
    <property type="entry name" value="Pectinesterase"/>
    <property type="match status" value="1"/>
</dbReference>
<keyword evidence="3" id="KW-0063">Aspartyl esterase</keyword>
<proteinExistence type="predicted"/>
<dbReference type="InterPro" id="IPR012334">
    <property type="entry name" value="Pectin_lyas_fold"/>
</dbReference>
<keyword evidence="4" id="KW-0961">Cell wall biogenesis/degradation</keyword>
<evidence type="ECO:0000256" key="5">
    <source>
        <dbReference type="ARBA" id="ARBA00047928"/>
    </source>
</evidence>
<evidence type="ECO:0000259" key="6">
    <source>
        <dbReference type="Pfam" id="PF01095"/>
    </source>
</evidence>
<organism evidence="7">
    <name type="scientific">Nicotiana tabacum</name>
    <name type="common">Common tobacco</name>
    <dbReference type="NCBI Taxonomy" id="4097"/>
    <lineage>
        <taxon>Eukaryota</taxon>
        <taxon>Viridiplantae</taxon>
        <taxon>Streptophyta</taxon>
        <taxon>Embryophyta</taxon>
        <taxon>Tracheophyta</taxon>
        <taxon>Spermatophyta</taxon>
        <taxon>Magnoliopsida</taxon>
        <taxon>eudicotyledons</taxon>
        <taxon>Gunneridae</taxon>
        <taxon>Pentapetalae</taxon>
        <taxon>asterids</taxon>
        <taxon>lamiids</taxon>
        <taxon>Solanales</taxon>
        <taxon>Solanaceae</taxon>
        <taxon>Nicotianoideae</taxon>
        <taxon>Nicotianeae</taxon>
        <taxon>Nicotiana</taxon>
    </lineage>
</organism>
<gene>
    <name evidence="7" type="primary">LOC107772452</name>
</gene>
<dbReference type="PaxDb" id="4097-A0A1S3Y5K4"/>
<dbReference type="InterPro" id="IPR011050">
    <property type="entry name" value="Pectin_lyase_fold/virulence"/>
</dbReference>
<evidence type="ECO:0000256" key="1">
    <source>
        <dbReference type="ARBA" id="ARBA00005184"/>
    </source>
</evidence>
<dbReference type="SUPFAM" id="SSF51126">
    <property type="entry name" value="Pectin lyase-like"/>
    <property type="match status" value="1"/>
</dbReference>
<name>A0A1S3Y5K4_TOBAC</name>
<dbReference type="Gene3D" id="2.160.20.10">
    <property type="entry name" value="Single-stranded right-handed beta-helix, Pectin lyase-like"/>
    <property type="match status" value="1"/>
</dbReference>
<dbReference type="GO" id="GO:0042545">
    <property type="term" value="P:cell wall modification"/>
    <property type="evidence" value="ECO:0007669"/>
    <property type="project" value="InterPro"/>
</dbReference>
<keyword evidence="2" id="KW-0378">Hydrolase</keyword>
<comment type="catalytic activity">
    <reaction evidence="5">
        <text>[(1-&gt;4)-alpha-D-galacturonosyl methyl ester](n) + n H2O = [(1-&gt;4)-alpha-D-galacturonosyl](n) + n methanol + n H(+)</text>
        <dbReference type="Rhea" id="RHEA:22380"/>
        <dbReference type="Rhea" id="RHEA-COMP:14570"/>
        <dbReference type="Rhea" id="RHEA-COMP:14573"/>
        <dbReference type="ChEBI" id="CHEBI:15377"/>
        <dbReference type="ChEBI" id="CHEBI:15378"/>
        <dbReference type="ChEBI" id="CHEBI:17790"/>
        <dbReference type="ChEBI" id="CHEBI:140522"/>
        <dbReference type="ChEBI" id="CHEBI:140523"/>
        <dbReference type="EC" id="3.1.1.11"/>
    </reaction>
</comment>
<evidence type="ECO:0000256" key="4">
    <source>
        <dbReference type="ARBA" id="ARBA00023316"/>
    </source>
</evidence>